<reference evidence="3" key="1">
    <citation type="submission" date="2021-02" db="EMBL/GenBank/DDBJ databases">
        <authorList>
            <person name="Nowell W R."/>
        </authorList>
    </citation>
    <scope>NUCLEOTIDE SEQUENCE</scope>
</reference>
<feature type="compositionally biased region" description="Basic and acidic residues" evidence="1">
    <location>
        <begin position="13"/>
        <end position="30"/>
    </location>
</feature>
<feature type="compositionally biased region" description="Polar residues" evidence="1">
    <location>
        <begin position="1"/>
        <end position="12"/>
    </location>
</feature>
<dbReference type="EMBL" id="CAJOBC010002829">
    <property type="protein sequence ID" value="CAF3753572.1"/>
    <property type="molecule type" value="Genomic_DNA"/>
</dbReference>
<organism evidence="3 6">
    <name type="scientific">Didymodactylos carnosus</name>
    <dbReference type="NCBI Taxonomy" id="1234261"/>
    <lineage>
        <taxon>Eukaryota</taxon>
        <taxon>Metazoa</taxon>
        <taxon>Spiralia</taxon>
        <taxon>Gnathifera</taxon>
        <taxon>Rotifera</taxon>
        <taxon>Eurotatoria</taxon>
        <taxon>Bdelloidea</taxon>
        <taxon>Philodinida</taxon>
        <taxon>Philodinidae</taxon>
        <taxon>Didymodactylos</taxon>
    </lineage>
</organism>
<keyword evidence="6" id="KW-1185">Reference proteome</keyword>
<evidence type="ECO:0000256" key="1">
    <source>
        <dbReference type="SAM" id="MobiDB-lite"/>
    </source>
</evidence>
<dbReference type="Proteomes" id="UP000681722">
    <property type="component" value="Unassembled WGS sequence"/>
</dbReference>
<evidence type="ECO:0000313" key="3">
    <source>
        <dbReference type="EMBL" id="CAF0981062.1"/>
    </source>
</evidence>
<gene>
    <name evidence="3" type="ORF">GPM918_LOCUS12751</name>
    <name evidence="2" type="ORF">OVA965_LOCUS3867</name>
    <name evidence="5" type="ORF">SRO942_LOCUS12748</name>
    <name evidence="4" type="ORF">TMI583_LOCUS3865</name>
</gene>
<evidence type="ECO:0000313" key="4">
    <source>
        <dbReference type="EMBL" id="CAF3568058.1"/>
    </source>
</evidence>
<dbReference type="Proteomes" id="UP000663829">
    <property type="component" value="Unassembled WGS sequence"/>
</dbReference>
<feature type="region of interest" description="Disordered" evidence="1">
    <location>
        <begin position="212"/>
        <end position="236"/>
    </location>
</feature>
<feature type="compositionally biased region" description="Polar residues" evidence="1">
    <location>
        <begin position="31"/>
        <end position="43"/>
    </location>
</feature>
<evidence type="ECO:0000313" key="5">
    <source>
        <dbReference type="EMBL" id="CAF3753572.1"/>
    </source>
</evidence>
<evidence type="ECO:0000313" key="2">
    <source>
        <dbReference type="EMBL" id="CAF0785901.1"/>
    </source>
</evidence>
<accession>A0A814FIF3</accession>
<protein>
    <submittedName>
        <fullName evidence="3">Uncharacterized protein</fullName>
    </submittedName>
</protein>
<dbReference type="AlphaFoldDB" id="A0A814FIF3"/>
<dbReference type="Proteomes" id="UP000682733">
    <property type="component" value="Unassembled WGS sequence"/>
</dbReference>
<comment type="caution">
    <text evidence="3">The sequence shown here is derived from an EMBL/GenBank/DDBJ whole genome shotgun (WGS) entry which is preliminary data.</text>
</comment>
<dbReference type="EMBL" id="CAJNOQ010002830">
    <property type="protein sequence ID" value="CAF0981062.1"/>
    <property type="molecule type" value="Genomic_DNA"/>
</dbReference>
<proteinExistence type="predicted"/>
<dbReference type="EMBL" id="CAJOBA010000968">
    <property type="protein sequence ID" value="CAF3568058.1"/>
    <property type="molecule type" value="Genomic_DNA"/>
</dbReference>
<evidence type="ECO:0000313" key="6">
    <source>
        <dbReference type="Proteomes" id="UP000663829"/>
    </source>
</evidence>
<feature type="region of interest" description="Disordered" evidence="1">
    <location>
        <begin position="56"/>
        <end position="104"/>
    </location>
</feature>
<dbReference type="Proteomes" id="UP000677228">
    <property type="component" value="Unassembled WGS sequence"/>
</dbReference>
<feature type="region of interest" description="Disordered" evidence="1">
    <location>
        <begin position="1"/>
        <end position="43"/>
    </location>
</feature>
<sequence length="236" mass="27669">MASNEQSSSPRRNWSEEREQQHRLKFEENFTKINGGNSINSEQAWNLIIDTKKQMWENKRRHHGPNSSEEEQSGSDRSRPPPPDGQSHGPHGGPPHHQGGHHLSPHWEQMKKERQEKFEQIQQKMRPKFNENFIAVNNGQDISREQAWQLYLDTKHQMREHMHEFHEQDIQKKMRPIFDKNFDQLANEKISREQAWQLLIDTGKQMRNEMHWGHGGPGRKHGGPGGKHGGRCCPPK</sequence>
<dbReference type="EMBL" id="CAJNOK010000968">
    <property type="protein sequence ID" value="CAF0785901.1"/>
    <property type="molecule type" value="Genomic_DNA"/>
</dbReference>
<name>A0A814FIF3_9BILA</name>